<evidence type="ECO:0000313" key="10">
    <source>
        <dbReference type="EMBL" id="PIR13907.1"/>
    </source>
</evidence>
<feature type="active site" description="Proton acceptor" evidence="6">
    <location>
        <position position="263"/>
    </location>
</feature>
<dbReference type="GO" id="GO:0003677">
    <property type="term" value="F:DNA binding"/>
    <property type="evidence" value="ECO:0007669"/>
    <property type="project" value="InterPro"/>
</dbReference>
<proteinExistence type="inferred from homology"/>
<feature type="binding site" evidence="7">
    <location>
        <position position="35"/>
    </location>
    <ligand>
        <name>Mg(2+)</name>
        <dbReference type="ChEBI" id="CHEBI:18420"/>
        <label>1</label>
    </ligand>
</feature>
<feature type="binding site" evidence="7">
    <location>
        <position position="168"/>
    </location>
    <ligand>
        <name>Mg(2+)</name>
        <dbReference type="ChEBI" id="CHEBI:18420"/>
        <label>1</label>
    </ligand>
</feature>
<feature type="binding site" evidence="7">
    <location>
        <position position="166"/>
    </location>
    <ligand>
        <name>Mg(2+)</name>
        <dbReference type="ChEBI" id="CHEBI:18420"/>
        <label>1</label>
    </ligand>
</feature>
<sequence length="272" mass="31644">MKIISWNVNGIRAVIKKGFLDFLKKEKPDVLCLQEIKIAESARKKELAEILLPKKIGYEIFWNSAQRPGYSGTVILVKTSPPTPLPPIRRAGLLNERGVNGFSIKKFDIEGRVQTLDLEKFYLVNAYFPNANHELSRLDYKLEFNKNLLKYLKKLKKSKPVIICGDFNVAHQEIDLARPKDNVGNPGFTYEERDWMTNFLKSGFIDTFRHFHPRKQEYSWWSYRFSARAKNIGWRIDYFCCSDKIIKQTKSSFIMNKIMGSDHCPVGIEIKV</sequence>
<gene>
    <name evidence="10" type="primary">xth</name>
    <name evidence="10" type="ORF">COV49_00640</name>
</gene>
<feature type="binding site" evidence="7">
    <location>
        <position position="7"/>
    </location>
    <ligand>
        <name>Mg(2+)</name>
        <dbReference type="ChEBI" id="CHEBI:18420"/>
        <label>1</label>
    </ligand>
</feature>
<feature type="active site" description="Proton donor/acceptor" evidence="6">
    <location>
        <position position="166"/>
    </location>
</feature>
<feature type="site" description="Important for catalytic activity" evidence="8">
    <location>
        <position position="237"/>
    </location>
</feature>
<evidence type="ECO:0000256" key="3">
    <source>
        <dbReference type="ARBA" id="ARBA00022723"/>
    </source>
</evidence>
<dbReference type="GO" id="GO:0008311">
    <property type="term" value="F:double-stranded DNA 3'-5' DNA exonuclease activity"/>
    <property type="evidence" value="ECO:0007669"/>
    <property type="project" value="TreeGrafter"/>
</dbReference>
<comment type="similarity">
    <text evidence="2">Belongs to the DNA repair enzymes AP/ExoA family.</text>
</comment>
<evidence type="ECO:0000256" key="8">
    <source>
        <dbReference type="PIRSR" id="PIRSR604808-3"/>
    </source>
</evidence>
<dbReference type="PROSITE" id="PS51435">
    <property type="entry name" value="AP_NUCLEASE_F1_4"/>
    <property type="match status" value="1"/>
</dbReference>
<dbReference type="InterPro" id="IPR005135">
    <property type="entry name" value="Endo/exonuclease/phosphatase"/>
</dbReference>
<dbReference type="CDD" id="cd09087">
    <property type="entry name" value="Ape1-like_AP-endo"/>
    <property type="match status" value="1"/>
</dbReference>
<name>A0A2M6KA23_9BACT</name>
<comment type="cofactor">
    <cofactor evidence="1">
        <name>Mn(2+)</name>
        <dbReference type="ChEBI" id="CHEBI:29035"/>
    </cofactor>
</comment>
<dbReference type="NCBIfam" id="TIGR00195">
    <property type="entry name" value="exoDNase_III"/>
    <property type="match status" value="1"/>
</dbReference>
<dbReference type="Proteomes" id="UP000230869">
    <property type="component" value="Unassembled WGS sequence"/>
</dbReference>
<feature type="binding site" evidence="7">
    <location>
        <position position="262"/>
    </location>
    <ligand>
        <name>Mg(2+)</name>
        <dbReference type="ChEBI" id="CHEBI:18420"/>
        <label>1</label>
    </ligand>
</feature>
<dbReference type="PANTHER" id="PTHR22748">
    <property type="entry name" value="AP ENDONUCLEASE"/>
    <property type="match status" value="1"/>
</dbReference>
<dbReference type="GO" id="GO:0008081">
    <property type="term" value="F:phosphoric diester hydrolase activity"/>
    <property type="evidence" value="ECO:0007669"/>
    <property type="project" value="TreeGrafter"/>
</dbReference>
<evidence type="ECO:0000256" key="7">
    <source>
        <dbReference type="PIRSR" id="PIRSR604808-2"/>
    </source>
</evidence>
<feature type="active site" evidence="6">
    <location>
        <position position="127"/>
    </location>
</feature>
<dbReference type="InterPro" id="IPR020848">
    <property type="entry name" value="AP_endonuclease_F1_CS"/>
</dbReference>
<dbReference type="PANTHER" id="PTHR22748:SF6">
    <property type="entry name" value="DNA-(APURINIC OR APYRIMIDINIC SITE) ENDONUCLEASE"/>
    <property type="match status" value="1"/>
</dbReference>
<keyword evidence="7" id="KW-0464">Manganese</keyword>
<keyword evidence="4" id="KW-0378">Hydrolase</keyword>
<comment type="cofactor">
    <cofactor evidence="7">
        <name>Mg(2+)</name>
        <dbReference type="ChEBI" id="CHEBI:18420"/>
    </cofactor>
    <cofactor evidence="7">
        <name>Mn(2+)</name>
        <dbReference type="ChEBI" id="CHEBI:29035"/>
    </cofactor>
    <text evidence="7">Probably binds two magnesium or manganese ions per subunit.</text>
</comment>
<evidence type="ECO:0000256" key="1">
    <source>
        <dbReference type="ARBA" id="ARBA00001936"/>
    </source>
</evidence>
<keyword evidence="3 7" id="KW-0479">Metal-binding</keyword>
<reference evidence="10 11" key="1">
    <citation type="submission" date="2017-09" db="EMBL/GenBank/DDBJ databases">
        <title>Depth-based differentiation of microbial function through sediment-hosted aquifers and enrichment of novel symbionts in the deep terrestrial subsurface.</title>
        <authorList>
            <person name="Probst A.J."/>
            <person name="Ladd B."/>
            <person name="Jarett J.K."/>
            <person name="Geller-Mcgrath D.E."/>
            <person name="Sieber C.M."/>
            <person name="Emerson J.B."/>
            <person name="Anantharaman K."/>
            <person name="Thomas B.C."/>
            <person name="Malmstrom R."/>
            <person name="Stieglmeier M."/>
            <person name="Klingl A."/>
            <person name="Woyke T."/>
            <person name="Ryan C.M."/>
            <person name="Banfield J.F."/>
        </authorList>
    </citation>
    <scope>NUCLEOTIDE SEQUENCE [LARGE SCALE GENOMIC DNA]</scope>
    <source>
        <strain evidence="10">CG11_big_fil_rev_8_21_14_0_20_39_10</strain>
    </source>
</reference>
<feature type="domain" description="Endonuclease/exonuclease/phosphatase" evidence="9">
    <location>
        <begin position="4"/>
        <end position="263"/>
    </location>
</feature>
<keyword evidence="5 7" id="KW-0460">Magnesium</keyword>
<dbReference type="EMBL" id="PCWW01000011">
    <property type="protein sequence ID" value="PIR13907.1"/>
    <property type="molecule type" value="Genomic_DNA"/>
</dbReference>
<evidence type="ECO:0000256" key="2">
    <source>
        <dbReference type="ARBA" id="ARBA00007092"/>
    </source>
</evidence>
<evidence type="ECO:0000259" key="9">
    <source>
        <dbReference type="Pfam" id="PF03372"/>
    </source>
</evidence>
<feature type="binding site" evidence="7">
    <location>
        <position position="263"/>
    </location>
    <ligand>
        <name>Mg(2+)</name>
        <dbReference type="ChEBI" id="CHEBI:18420"/>
        <label>1</label>
    </ligand>
</feature>
<accession>A0A2M6KA23</accession>
<evidence type="ECO:0000256" key="4">
    <source>
        <dbReference type="ARBA" id="ARBA00022801"/>
    </source>
</evidence>
<dbReference type="PROSITE" id="PS00726">
    <property type="entry name" value="AP_NUCLEASE_F1_1"/>
    <property type="match status" value="1"/>
</dbReference>
<dbReference type="InterPro" id="IPR004808">
    <property type="entry name" value="AP_endonuc_1"/>
</dbReference>
<evidence type="ECO:0000313" key="11">
    <source>
        <dbReference type="Proteomes" id="UP000230869"/>
    </source>
</evidence>
<comment type="caution">
    <text evidence="10">The sequence shown here is derived from an EMBL/GenBank/DDBJ whole genome shotgun (WGS) entry which is preliminary data.</text>
</comment>
<dbReference type="GO" id="GO:0003906">
    <property type="term" value="F:DNA-(apurinic or apyrimidinic site) endonuclease activity"/>
    <property type="evidence" value="ECO:0007669"/>
    <property type="project" value="TreeGrafter"/>
</dbReference>
<dbReference type="SUPFAM" id="SSF56219">
    <property type="entry name" value="DNase I-like"/>
    <property type="match status" value="1"/>
</dbReference>
<dbReference type="Gene3D" id="3.60.10.10">
    <property type="entry name" value="Endonuclease/exonuclease/phosphatase"/>
    <property type="match status" value="1"/>
</dbReference>
<organism evidence="10 11">
    <name type="scientific">Candidatus Falkowbacteria bacterium CG11_big_fil_rev_8_21_14_0_20_39_10</name>
    <dbReference type="NCBI Taxonomy" id="1974570"/>
    <lineage>
        <taxon>Bacteria</taxon>
        <taxon>Candidatus Falkowiibacteriota</taxon>
    </lineage>
</organism>
<dbReference type="AlphaFoldDB" id="A0A2M6KA23"/>
<dbReference type="GO" id="GO:0046872">
    <property type="term" value="F:metal ion binding"/>
    <property type="evidence" value="ECO:0007669"/>
    <property type="project" value="UniProtKB-KW"/>
</dbReference>
<dbReference type="NCBIfam" id="TIGR00633">
    <property type="entry name" value="xth"/>
    <property type="match status" value="1"/>
</dbReference>
<evidence type="ECO:0000256" key="5">
    <source>
        <dbReference type="ARBA" id="ARBA00022842"/>
    </source>
</evidence>
<feature type="site" description="Transition state stabilizer" evidence="8">
    <location>
        <position position="168"/>
    </location>
</feature>
<dbReference type="InterPro" id="IPR036691">
    <property type="entry name" value="Endo/exonu/phosph_ase_sf"/>
</dbReference>
<protein>
    <submittedName>
        <fullName evidence="10">Exodeoxyribonuclease III</fullName>
    </submittedName>
</protein>
<dbReference type="InterPro" id="IPR020847">
    <property type="entry name" value="AP_endonuclease_F1_BS"/>
</dbReference>
<dbReference type="PROSITE" id="PS00727">
    <property type="entry name" value="AP_NUCLEASE_F1_2"/>
    <property type="match status" value="1"/>
</dbReference>
<evidence type="ECO:0000256" key="6">
    <source>
        <dbReference type="PIRSR" id="PIRSR604808-1"/>
    </source>
</evidence>
<dbReference type="Pfam" id="PF03372">
    <property type="entry name" value="Exo_endo_phos"/>
    <property type="match status" value="1"/>
</dbReference>
<dbReference type="GO" id="GO:0006284">
    <property type="term" value="P:base-excision repair"/>
    <property type="evidence" value="ECO:0007669"/>
    <property type="project" value="TreeGrafter"/>
</dbReference>
<feature type="site" description="Interaction with DNA substrate" evidence="8">
    <location>
        <position position="263"/>
    </location>
</feature>